<keyword evidence="1" id="KW-0812">Transmembrane</keyword>
<feature type="transmembrane region" description="Helical" evidence="1">
    <location>
        <begin position="32"/>
        <end position="52"/>
    </location>
</feature>
<evidence type="ECO:0000313" key="3">
    <source>
        <dbReference type="Proteomes" id="UP000034364"/>
    </source>
</evidence>
<feature type="non-terminal residue" evidence="2">
    <location>
        <position position="1"/>
    </location>
</feature>
<accession>A0A0G1V576</accession>
<dbReference type="AlphaFoldDB" id="A0A0G1V576"/>
<keyword evidence="1" id="KW-1133">Transmembrane helix</keyword>
<proteinExistence type="predicted"/>
<organism evidence="2 3">
    <name type="scientific">Candidatus Amesbacteria bacterium GW2011_GWA1_47_16</name>
    <dbReference type="NCBI Taxonomy" id="1618353"/>
    <lineage>
        <taxon>Bacteria</taxon>
        <taxon>Candidatus Amesiibacteriota</taxon>
    </lineage>
</organism>
<evidence type="ECO:0000256" key="1">
    <source>
        <dbReference type="SAM" id="Phobius"/>
    </source>
</evidence>
<dbReference type="EMBL" id="LCNV01000001">
    <property type="protein sequence ID" value="KKU65090.1"/>
    <property type="molecule type" value="Genomic_DNA"/>
</dbReference>
<protein>
    <submittedName>
        <fullName evidence="2">Uncharacterized protein</fullName>
    </submittedName>
</protein>
<reference evidence="2 3" key="1">
    <citation type="journal article" date="2015" name="Nature">
        <title>rRNA introns, odd ribosomes, and small enigmatic genomes across a large radiation of phyla.</title>
        <authorList>
            <person name="Brown C.T."/>
            <person name="Hug L.A."/>
            <person name="Thomas B.C."/>
            <person name="Sharon I."/>
            <person name="Castelle C.J."/>
            <person name="Singh A."/>
            <person name="Wilkins M.J."/>
            <person name="Williams K.H."/>
            <person name="Banfield J.F."/>
        </authorList>
    </citation>
    <scope>NUCLEOTIDE SEQUENCE [LARGE SCALE GENOMIC DNA]</scope>
</reference>
<feature type="transmembrane region" description="Helical" evidence="1">
    <location>
        <begin position="114"/>
        <end position="132"/>
    </location>
</feature>
<feature type="transmembrane region" description="Helical" evidence="1">
    <location>
        <begin position="6"/>
        <end position="23"/>
    </location>
</feature>
<evidence type="ECO:0000313" key="2">
    <source>
        <dbReference type="EMBL" id="KKU65090.1"/>
    </source>
</evidence>
<keyword evidence="1" id="KW-0472">Membrane</keyword>
<name>A0A0G1V576_9BACT</name>
<gene>
    <name evidence="2" type="ORF">UX87_C0001G0001</name>
</gene>
<feature type="transmembrane region" description="Helical" evidence="1">
    <location>
        <begin position="89"/>
        <end position="107"/>
    </location>
</feature>
<feature type="transmembrane region" description="Helical" evidence="1">
    <location>
        <begin position="138"/>
        <end position="160"/>
    </location>
</feature>
<comment type="caution">
    <text evidence="2">The sequence shown here is derived from an EMBL/GenBank/DDBJ whole genome shotgun (WGS) entry which is preliminary data.</text>
</comment>
<sequence length="245" mass="28401">LLVYSYGPGFFVYPALLPFTIFFNKNLVLKKLLPLAPIILLLGIYFIFYTQVGDSQLRFSDPQGVYYRPLTVGTFLNVHTQYLHSLNRYIPLSLLSLSLISLSLLLLNLSRTRSVFLLAAFLIAIAPNSFFLNHTMFYYLYFPITFILLFFAELLLQGIYKILFRIKHPSVHFEKQAMAKIVRAAESVINNQVSQVRLSNWDVTPNLNHAIDYQALPYFLSSSKKFDYHYSYSRDTQILTLTPIR</sequence>
<dbReference type="Proteomes" id="UP000034364">
    <property type="component" value="Unassembled WGS sequence"/>
</dbReference>